<proteinExistence type="predicted"/>
<dbReference type="AlphaFoldDB" id="A0AA84ZJK4"/>
<accession>A0AA84ZJK4</accession>
<evidence type="ECO:0000313" key="2">
    <source>
        <dbReference type="WBParaSite" id="SMRG1_31780.2"/>
    </source>
</evidence>
<dbReference type="WBParaSite" id="SMRG1_31780.2">
    <property type="protein sequence ID" value="SMRG1_31780.2"/>
    <property type="gene ID" value="SMRG1_31780"/>
</dbReference>
<protein>
    <submittedName>
        <fullName evidence="2">Radical SAM protein</fullName>
    </submittedName>
</protein>
<evidence type="ECO:0000313" key="1">
    <source>
        <dbReference type="Proteomes" id="UP000050790"/>
    </source>
</evidence>
<sequence length="87" mass="10654">MKRQKYNFSTHLDITKIYLLLNMNNPHKQFYDPIYEYSDYINQEIIPNKRYIRFGKRGADDVMRYGGIPTLTRHKTYSIYDLLKERQ</sequence>
<name>A0AA84ZJK4_9TREM</name>
<dbReference type="Proteomes" id="UP000050790">
    <property type="component" value="Unassembled WGS sequence"/>
</dbReference>
<reference evidence="2" key="1">
    <citation type="submission" date="2023-11" db="UniProtKB">
        <authorList>
            <consortium name="WormBaseParasite"/>
        </authorList>
    </citation>
    <scope>IDENTIFICATION</scope>
</reference>
<organism evidence="1 2">
    <name type="scientific">Schistosoma margrebowiei</name>
    <dbReference type="NCBI Taxonomy" id="48269"/>
    <lineage>
        <taxon>Eukaryota</taxon>
        <taxon>Metazoa</taxon>
        <taxon>Spiralia</taxon>
        <taxon>Lophotrochozoa</taxon>
        <taxon>Platyhelminthes</taxon>
        <taxon>Trematoda</taxon>
        <taxon>Digenea</taxon>
        <taxon>Strigeidida</taxon>
        <taxon>Schistosomatoidea</taxon>
        <taxon>Schistosomatidae</taxon>
        <taxon>Schistosoma</taxon>
    </lineage>
</organism>